<dbReference type="WBParaSite" id="RSKR_0001022550.1">
    <property type="protein sequence ID" value="RSKR_0001022550.1"/>
    <property type="gene ID" value="RSKR_0001022550"/>
</dbReference>
<evidence type="ECO:0000313" key="2">
    <source>
        <dbReference type="WBParaSite" id="RSKR_0001022550.1"/>
    </source>
</evidence>
<evidence type="ECO:0000313" key="1">
    <source>
        <dbReference type="Proteomes" id="UP000095286"/>
    </source>
</evidence>
<organism evidence="1 2">
    <name type="scientific">Rhabditophanes sp. KR3021</name>
    <dbReference type="NCBI Taxonomy" id="114890"/>
    <lineage>
        <taxon>Eukaryota</taxon>
        <taxon>Metazoa</taxon>
        <taxon>Ecdysozoa</taxon>
        <taxon>Nematoda</taxon>
        <taxon>Chromadorea</taxon>
        <taxon>Rhabditida</taxon>
        <taxon>Tylenchina</taxon>
        <taxon>Panagrolaimomorpha</taxon>
        <taxon>Strongyloidoidea</taxon>
        <taxon>Alloionematidae</taxon>
        <taxon>Rhabditophanes</taxon>
    </lineage>
</organism>
<reference evidence="2" key="1">
    <citation type="submission" date="2016-11" db="UniProtKB">
        <authorList>
            <consortium name="WormBaseParasite"/>
        </authorList>
    </citation>
    <scope>IDENTIFICATION</scope>
    <source>
        <strain evidence="2">KR3021</strain>
    </source>
</reference>
<protein>
    <submittedName>
        <fullName evidence="2">Dolichol kinase</fullName>
    </submittedName>
</protein>
<sequence>MCNAYFDIYSLLPSKLLKMSDLSQTDRFDHSLMGIAFISFLCILLNIKLFNKSALNVHATCLIIIFCAFYLFSKSIGCSLLQLPLCLLKRVFNGTSQRYSILVLWSNCIFVAVMFNVYIAKLKVATTIHRKYFHLVGIIIAVSGLYFEPQFTRLASFLAIIIFCLVEAIRANMVKPYYSLINQSFLVFLDEQDGVNSILSPIFLLISLFGPLILVEINELKPIALLHFSGICIVGVGDAMAAIIGTLYGKNKWRSVLNLDKTSSKSLQGTAAFFLSCLITLLLCQYYFLHINFMALSFVRIIITSFVTSLCEAFCSKYDNILPTIIGFIILYW</sequence>
<accession>A0AC35UEW4</accession>
<dbReference type="Proteomes" id="UP000095286">
    <property type="component" value="Unplaced"/>
</dbReference>
<name>A0AC35UEW4_9BILA</name>
<proteinExistence type="predicted"/>